<proteinExistence type="predicted"/>
<name>A0A447CWN7_9BRAD</name>
<reference evidence="2" key="1">
    <citation type="submission" date="2018-10" db="EMBL/GenBank/DDBJ databases">
        <authorList>
            <person name="Peiro R."/>
            <person name="Begona"/>
            <person name="Cbmso G."/>
            <person name="Lopez M."/>
            <person name="Gonzalez S."/>
            <person name="Sacristan E."/>
            <person name="Castillo E."/>
        </authorList>
    </citation>
    <scope>NUCLEOTIDE SEQUENCE [LARGE SCALE GENOMIC DNA]</scope>
</reference>
<comment type="caution">
    <text evidence="1">The sequence shown here is derived from an EMBL/GenBank/DDBJ whole genome shotgun (WGS) entry which is preliminary data.</text>
</comment>
<gene>
    <name evidence="1" type="ORF">RHODGE_RHODGE_02862</name>
</gene>
<accession>A0A447CWN7</accession>
<dbReference type="EMBL" id="UWOC01000151">
    <property type="protein sequence ID" value="VCU09693.1"/>
    <property type="molecule type" value="Genomic_DNA"/>
</dbReference>
<dbReference type="RefSeq" id="WP_129609521.1">
    <property type="nucleotide sequence ID" value="NZ_UWOC01000151.1"/>
</dbReference>
<dbReference type="AlphaFoldDB" id="A0A447CWN7"/>
<evidence type="ECO:0000313" key="2">
    <source>
        <dbReference type="Proteomes" id="UP000289200"/>
    </source>
</evidence>
<dbReference type="Proteomes" id="UP000289200">
    <property type="component" value="Unassembled WGS sequence"/>
</dbReference>
<keyword evidence="2" id="KW-1185">Reference proteome</keyword>
<evidence type="ECO:0000313" key="1">
    <source>
        <dbReference type="EMBL" id="VCU09693.1"/>
    </source>
</evidence>
<organism evidence="1 2">
    <name type="scientific">Rhodoplanes serenus</name>
    <dbReference type="NCBI Taxonomy" id="200615"/>
    <lineage>
        <taxon>Bacteria</taxon>
        <taxon>Pseudomonadati</taxon>
        <taxon>Pseudomonadota</taxon>
        <taxon>Alphaproteobacteria</taxon>
        <taxon>Hyphomicrobiales</taxon>
        <taxon>Nitrobacteraceae</taxon>
        <taxon>Rhodoplanes</taxon>
    </lineage>
</organism>
<protein>
    <submittedName>
        <fullName evidence="1">Uncharacterized protein</fullName>
    </submittedName>
</protein>
<sequence>MSATATTAAPARSRRLRAGEYEAALRAAPRIYVQTAWGWQTVRADADEVRTILALTPAGDVTIEQAGADGVLLVQHARGFARPGEAPAEACGGALLAAAPELYAACRPHLDRADRALIDEHIAIATRCGDRRLADVLRSLLRRHDIAAAAAGRAEGRP</sequence>